<evidence type="ECO:0000313" key="2">
    <source>
        <dbReference type="Proteomes" id="UP000011721"/>
    </source>
</evidence>
<dbReference type="eggNOG" id="COG5499">
    <property type="taxonomic scope" value="Bacteria"/>
</dbReference>
<dbReference type="AlphaFoldDB" id="M1PHS7"/>
<reference evidence="2" key="1">
    <citation type="journal article" date="2013" name="Stand. Genomic Sci.">
        <title>Complete genome sequence of Desulfocapsa sulfexigens, a marine deltaproteobacterium specialized in disproportionating inorganic sulfur compounds.</title>
        <authorList>
            <person name="Finster K.W."/>
            <person name="Kjeldsen K.U."/>
            <person name="Kube M."/>
            <person name="Reinhardt R."/>
            <person name="Mussmann M."/>
            <person name="Amann R."/>
            <person name="Schreiber L."/>
        </authorList>
    </citation>
    <scope>NUCLEOTIDE SEQUENCE [LARGE SCALE GENOMIC DNA]</scope>
    <source>
        <strain evidence="2">DSM 10523 / SB164P1</strain>
    </source>
</reference>
<dbReference type="InterPro" id="IPR010982">
    <property type="entry name" value="Lambda_DNA-bd_dom_sf"/>
</dbReference>
<dbReference type="STRING" id="1167006.UWK_02619"/>
<dbReference type="Proteomes" id="UP000011721">
    <property type="component" value="Chromosome"/>
</dbReference>
<dbReference type="GO" id="GO:0006355">
    <property type="term" value="P:regulation of DNA-templated transcription"/>
    <property type="evidence" value="ECO:0007669"/>
    <property type="project" value="InterPro"/>
</dbReference>
<dbReference type="KEGG" id="dsf:UWK_02619"/>
<dbReference type="GO" id="GO:0001046">
    <property type="term" value="F:core promoter sequence-specific DNA binding"/>
    <property type="evidence" value="ECO:0007669"/>
    <property type="project" value="TreeGrafter"/>
</dbReference>
<name>M1PHS7_DESSD</name>
<organism evidence="1 2">
    <name type="scientific">Desulfocapsa sulfexigens (strain DSM 10523 / SB164P1)</name>
    <dbReference type="NCBI Taxonomy" id="1167006"/>
    <lineage>
        <taxon>Bacteria</taxon>
        <taxon>Pseudomonadati</taxon>
        <taxon>Thermodesulfobacteriota</taxon>
        <taxon>Desulfobulbia</taxon>
        <taxon>Desulfobulbales</taxon>
        <taxon>Desulfocapsaceae</taxon>
        <taxon>Desulfocapsa</taxon>
    </lineage>
</organism>
<evidence type="ECO:0000313" key="1">
    <source>
        <dbReference type="EMBL" id="AGF79155.1"/>
    </source>
</evidence>
<dbReference type="EMBL" id="CP003985">
    <property type="protein sequence ID" value="AGF79155.1"/>
    <property type="molecule type" value="Genomic_DNA"/>
</dbReference>
<sequence>MEYCIPEEVMGQLYINQFATEDEAMDRRILSVVRAASQPVKTKKKLPDPITHLKQVMEERGLRNRDLKIYIGSSGNVSAILKRRQALSLRMIRNLNKYLNIPAEILIQPYDCR</sequence>
<dbReference type="Gene3D" id="1.10.260.40">
    <property type="entry name" value="lambda repressor-like DNA-binding domains"/>
    <property type="match status" value="1"/>
</dbReference>
<evidence type="ECO:0008006" key="3">
    <source>
        <dbReference type="Google" id="ProtNLM"/>
    </source>
</evidence>
<protein>
    <recommendedName>
        <fullName evidence="3">Transcriptional regulator</fullName>
    </recommendedName>
</protein>
<accession>M1PHS7</accession>
<dbReference type="HOGENOM" id="CLU_2129439_0_0_7"/>
<dbReference type="InterPro" id="IPR039060">
    <property type="entry name" value="Antitox_HigA"/>
</dbReference>
<gene>
    <name evidence="1" type="ordered locus">UWK_02619</name>
</gene>
<dbReference type="PANTHER" id="PTHR40455">
    <property type="entry name" value="ANTITOXIN HIGA"/>
    <property type="match status" value="1"/>
</dbReference>
<dbReference type="PANTHER" id="PTHR40455:SF1">
    <property type="entry name" value="ANTITOXIN HIGA"/>
    <property type="match status" value="1"/>
</dbReference>
<keyword evidence="2" id="KW-1185">Reference proteome</keyword>
<dbReference type="OrthoDB" id="9796786at2"/>
<dbReference type="RefSeq" id="WP_015404841.1">
    <property type="nucleotide sequence ID" value="NC_020304.1"/>
</dbReference>
<proteinExistence type="predicted"/>